<reference evidence="2 3" key="1">
    <citation type="journal article" date="2019" name="Environ. Health Perspect.">
        <title>Inter-host Transmission of Carbapenemase-Producing Escherichia coli among Humans and Backyard Animals.</title>
        <authorList>
            <person name="Li J."/>
            <person name="Bi Z."/>
            <person name="Ma S."/>
            <person name="Chen B."/>
            <person name="Cai C."/>
            <person name="He J."/>
            <person name="Schwarz S."/>
            <person name="Sun C."/>
            <person name="Zhou Y."/>
            <person name="Yin J."/>
            <person name="Hulth A."/>
            <person name="Wang Y."/>
            <person name="Shen Z."/>
            <person name="Wang S."/>
            <person name="Wu C."/>
            <person name="Nilsson L.E."/>
            <person name="Walsh T.R."/>
            <person name="Borjesson S."/>
            <person name="Shen J."/>
            <person name="Sun Q."/>
            <person name="Wang Y."/>
        </authorList>
    </citation>
    <scope>NUCLEOTIDE SEQUENCE [LARGE SCALE GENOMIC DNA]</scope>
    <source>
        <strain evidence="2 3">A016f</strain>
    </source>
</reference>
<dbReference type="EMBL" id="RYCF01000789">
    <property type="protein sequence ID" value="MQK28560.1"/>
    <property type="molecule type" value="Genomic_DNA"/>
</dbReference>
<dbReference type="AlphaFoldDB" id="A0A5P0JIM5"/>
<proteinExistence type="predicted"/>
<feature type="non-terminal residue" evidence="2">
    <location>
        <position position="93"/>
    </location>
</feature>
<evidence type="ECO:0000313" key="3">
    <source>
        <dbReference type="Proteomes" id="UP000359125"/>
    </source>
</evidence>
<sequence>MVYDNQKTSPEPPARKTGRKRGKLKSFMDYIDICLAENVRNDEIIFAEIKAMGYTGRCSMPRYYIQSGRKMRPSKRTVRFETQPGYHLSATPG</sequence>
<dbReference type="Proteomes" id="UP000359125">
    <property type="component" value="Unassembled WGS sequence"/>
</dbReference>
<evidence type="ECO:0000313" key="2">
    <source>
        <dbReference type="EMBL" id="MQK28560.1"/>
    </source>
</evidence>
<name>A0A5P0JIM5_ECOLX</name>
<accession>A0A5P0JIM5</accession>
<protein>
    <submittedName>
        <fullName evidence="2">IS21 family transposase</fullName>
    </submittedName>
</protein>
<comment type="caution">
    <text evidence="2">The sequence shown here is derived from an EMBL/GenBank/DDBJ whole genome shotgun (WGS) entry which is preliminary data.</text>
</comment>
<feature type="region of interest" description="Disordered" evidence="1">
    <location>
        <begin position="1"/>
        <end position="21"/>
    </location>
</feature>
<organism evidence="2 3">
    <name type="scientific">Escherichia coli</name>
    <dbReference type="NCBI Taxonomy" id="562"/>
    <lineage>
        <taxon>Bacteria</taxon>
        <taxon>Pseudomonadati</taxon>
        <taxon>Pseudomonadota</taxon>
        <taxon>Gammaproteobacteria</taxon>
        <taxon>Enterobacterales</taxon>
        <taxon>Enterobacteriaceae</taxon>
        <taxon>Escherichia</taxon>
    </lineage>
</organism>
<gene>
    <name evidence="2" type="ORF">EIZ93_31215</name>
</gene>
<evidence type="ECO:0000256" key="1">
    <source>
        <dbReference type="SAM" id="MobiDB-lite"/>
    </source>
</evidence>